<keyword evidence="2" id="KW-1185">Reference proteome</keyword>
<sequence length="147" mass="16682">MVATILNAKGYVQVHPNMPVDAFLEPIFTYDGEQYDITIMIFKDPDTKNWILTWGKNNEYGGYFPKELFPDMGDGPATRIDWAAVERLTAQQVLVVNENNVLVDAPYNVITRTDLPRCYVGVDRATNYDPERGFGRYIYYGGPGGRC</sequence>
<evidence type="ECO:0000313" key="1">
    <source>
        <dbReference type="EMBL" id="KAJ8645697.1"/>
    </source>
</evidence>
<evidence type="ECO:0000313" key="2">
    <source>
        <dbReference type="Proteomes" id="UP001234297"/>
    </source>
</evidence>
<name>A0ACC2MIZ9_PERAE</name>
<organism evidence="1 2">
    <name type="scientific">Persea americana</name>
    <name type="common">Avocado</name>
    <dbReference type="NCBI Taxonomy" id="3435"/>
    <lineage>
        <taxon>Eukaryota</taxon>
        <taxon>Viridiplantae</taxon>
        <taxon>Streptophyta</taxon>
        <taxon>Embryophyta</taxon>
        <taxon>Tracheophyta</taxon>
        <taxon>Spermatophyta</taxon>
        <taxon>Magnoliopsida</taxon>
        <taxon>Magnoliidae</taxon>
        <taxon>Laurales</taxon>
        <taxon>Lauraceae</taxon>
        <taxon>Persea</taxon>
    </lineage>
</organism>
<accession>A0ACC2MIZ9</accession>
<comment type="caution">
    <text evidence="1">The sequence shown here is derived from an EMBL/GenBank/DDBJ whole genome shotgun (WGS) entry which is preliminary data.</text>
</comment>
<dbReference type="EMBL" id="CM056810">
    <property type="protein sequence ID" value="KAJ8645697.1"/>
    <property type="molecule type" value="Genomic_DNA"/>
</dbReference>
<protein>
    <submittedName>
        <fullName evidence="1">Uncharacterized protein</fullName>
    </submittedName>
</protein>
<gene>
    <name evidence="1" type="ORF">MRB53_007445</name>
</gene>
<reference evidence="1 2" key="1">
    <citation type="journal article" date="2022" name="Hortic Res">
        <title>A haplotype resolved chromosomal level avocado genome allows analysis of novel avocado genes.</title>
        <authorList>
            <person name="Nath O."/>
            <person name="Fletcher S.J."/>
            <person name="Hayward A."/>
            <person name="Shaw L.M."/>
            <person name="Masouleh A.K."/>
            <person name="Furtado A."/>
            <person name="Henry R.J."/>
            <person name="Mitter N."/>
        </authorList>
    </citation>
    <scope>NUCLEOTIDE SEQUENCE [LARGE SCALE GENOMIC DNA]</scope>
    <source>
        <strain evidence="2">cv. Hass</strain>
    </source>
</reference>
<proteinExistence type="predicted"/>
<dbReference type="Proteomes" id="UP001234297">
    <property type="component" value="Chromosome 2"/>
</dbReference>